<keyword evidence="1" id="KW-0596">Phosphopantetheine</keyword>
<reference evidence="4 5" key="1">
    <citation type="submission" date="2023-10" db="EMBL/GenBank/DDBJ databases">
        <title>Draft genome sequence of Xylaria bambusicola isolate GMP-LS, the root and basal stem rot pathogen of sugarcane in Indonesia.</title>
        <authorList>
            <person name="Selvaraj P."/>
            <person name="Muralishankar V."/>
            <person name="Muruganantham S."/>
            <person name="Sp S."/>
            <person name="Haryani S."/>
            <person name="Lau K.J.X."/>
            <person name="Naqvi N.I."/>
        </authorList>
    </citation>
    <scope>NUCLEOTIDE SEQUENCE [LARGE SCALE GENOMIC DNA]</scope>
    <source>
        <strain evidence="4">GMP-LS</strain>
    </source>
</reference>
<sequence length="203" mass="22182">MQQWNGGDLPKQESCVHEMIRERVLLRPDAPAVLAHDGSLSYAELEALTNQVADTFFTKLGFQHEEKIILQLPHSLWVIVAMLSVMKAGSAFVSLDENVPLDRVKSIASKSNARFVLTTKASASKYNGIGLLSIVLDQSFIDKETPSTAVNWTNSRVRPSDLAYVIFTSGSTGEPKGCAIEHRAFCSYALTFGQHSGLDPTAV</sequence>
<feature type="domain" description="AMP-dependent synthetase/ligase" evidence="3">
    <location>
        <begin position="22"/>
        <end position="192"/>
    </location>
</feature>
<dbReference type="SUPFAM" id="SSF56801">
    <property type="entry name" value="Acetyl-CoA synthetase-like"/>
    <property type="match status" value="1"/>
</dbReference>
<keyword evidence="2" id="KW-0597">Phosphoprotein</keyword>
<dbReference type="PANTHER" id="PTHR45527:SF12">
    <property type="entry name" value="NONRIBOSOMAL PEPTIDE SYNTHETASE IVOA"/>
    <property type="match status" value="1"/>
</dbReference>
<dbReference type="Proteomes" id="UP001305414">
    <property type="component" value="Unassembled WGS sequence"/>
</dbReference>
<dbReference type="PROSITE" id="PS00455">
    <property type="entry name" value="AMP_BINDING"/>
    <property type="match status" value="1"/>
</dbReference>
<evidence type="ECO:0000313" key="4">
    <source>
        <dbReference type="EMBL" id="KAK5632493.1"/>
    </source>
</evidence>
<evidence type="ECO:0000256" key="1">
    <source>
        <dbReference type="ARBA" id="ARBA00022450"/>
    </source>
</evidence>
<dbReference type="PANTHER" id="PTHR45527">
    <property type="entry name" value="NONRIBOSOMAL PEPTIDE SYNTHETASE"/>
    <property type="match status" value="1"/>
</dbReference>
<organism evidence="4 5">
    <name type="scientific">Xylaria bambusicola</name>
    <dbReference type="NCBI Taxonomy" id="326684"/>
    <lineage>
        <taxon>Eukaryota</taxon>
        <taxon>Fungi</taxon>
        <taxon>Dikarya</taxon>
        <taxon>Ascomycota</taxon>
        <taxon>Pezizomycotina</taxon>
        <taxon>Sordariomycetes</taxon>
        <taxon>Xylariomycetidae</taxon>
        <taxon>Xylariales</taxon>
        <taxon>Xylariaceae</taxon>
        <taxon>Xylaria</taxon>
    </lineage>
</organism>
<gene>
    <name evidence="4" type="ORF">RRF57_008207</name>
</gene>
<protein>
    <recommendedName>
        <fullName evidence="3">AMP-dependent synthetase/ligase domain-containing protein</fullName>
    </recommendedName>
</protein>
<dbReference type="Gene3D" id="3.40.50.12780">
    <property type="entry name" value="N-terminal domain of ligase-like"/>
    <property type="match status" value="1"/>
</dbReference>
<keyword evidence="5" id="KW-1185">Reference proteome</keyword>
<dbReference type="InterPro" id="IPR042099">
    <property type="entry name" value="ANL_N_sf"/>
</dbReference>
<dbReference type="Pfam" id="PF00501">
    <property type="entry name" value="AMP-binding"/>
    <property type="match status" value="1"/>
</dbReference>
<evidence type="ECO:0000256" key="2">
    <source>
        <dbReference type="ARBA" id="ARBA00022553"/>
    </source>
</evidence>
<dbReference type="InterPro" id="IPR000873">
    <property type="entry name" value="AMP-dep_synth/lig_dom"/>
</dbReference>
<dbReference type="AlphaFoldDB" id="A0AAN7UT71"/>
<evidence type="ECO:0000259" key="3">
    <source>
        <dbReference type="Pfam" id="PF00501"/>
    </source>
</evidence>
<proteinExistence type="predicted"/>
<name>A0AAN7UT71_9PEZI</name>
<dbReference type="GO" id="GO:0044550">
    <property type="term" value="P:secondary metabolite biosynthetic process"/>
    <property type="evidence" value="ECO:0007669"/>
    <property type="project" value="TreeGrafter"/>
</dbReference>
<dbReference type="InterPro" id="IPR020845">
    <property type="entry name" value="AMP-binding_CS"/>
</dbReference>
<evidence type="ECO:0000313" key="5">
    <source>
        <dbReference type="Proteomes" id="UP001305414"/>
    </source>
</evidence>
<dbReference type="EMBL" id="JAWHQM010000025">
    <property type="protein sequence ID" value="KAK5632493.1"/>
    <property type="molecule type" value="Genomic_DNA"/>
</dbReference>
<dbReference type="GO" id="GO:0031177">
    <property type="term" value="F:phosphopantetheine binding"/>
    <property type="evidence" value="ECO:0007669"/>
    <property type="project" value="TreeGrafter"/>
</dbReference>
<comment type="caution">
    <text evidence="4">The sequence shown here is derived from an EMBL/GenBank/DDBJ whole genome shotgun (WGS) entry which is preliminary data.</text>
</comment>
<dbReference type="GO" id="GO:0005737">
    <property type="term" value="C:cytoplasm"/>
    <property type="evidence" value="ECO:0007669"/>
    <property type="project" value="TreeGrafter"/>
</dbReference>
<dbReference type="GO" id="GO:0043041">
    <property type="term" value="P:amino acid activation for nonribosomal peptide biosynthetic process"/>
    <property type="evidence" value="ECO:0007669"/>
    <property type="project" value="TreeGrafter"/>
</dbReference>
<accession>A0AAN7UT71</accession>